<dbReference type="PANTHER" id="PTHR31057:SF0">
    <property type="entry name" value="E3 UFM1-PROTEIN LIGASE 1"/>
    <property type="match status" value="1"/>
</dbReference>
<dbReference type="PANTHER" id="PTHR31057">
    <property type="entry name" value="E3 UFM1-PROTEIN LIGASE 1"/>
    <property type="match status" value="1"/>
</dbReference>
<keyword evidence="3" id="KW-1185">Reference proteome</keyword>
<dbReference type="InterPro" id="IPR056579">
    <property type="entry name" value="Ufl1_N"/>
</dbReference>
<accession>A0A6A6LK87</accession>
<dbReference type="InterPro" id="IPR018611">
    <property type="entry name" value="Ufl1"/>
</dbReference>
<dbReference type="GO" id="GO:0032434">
    <property type="term" value="P:regulation of proteasomal ubiquitin-dependent protein catabolic process"/>
    <property type="evidence" value="ECO:0007669"/>
    <property type="project" value="TreeGrafter"/>
</dbReference>
<evidence type="ECO:0000313" key="3">
    <source>
        <dbReference type="Proteomes" id="UP000467840"/>
    </source>
</evidence>
<feature type="domain" description="E3 UFM1-protein ligase 1-like N-terminal" evidence="1">
    <location>
        <begin position="4"/>
        <end position="288"/>
    </location>
</feature>
<dbReference type="GO" id="GO:1990592">
    <property type="term" value="P:protein K69-linked ufmylation"/>
    <property type="evidence" value="ECO:0007669"/>
    <property type="project" value="TreeGrafter"/>
</dbReference>
<dbReference type="AlphaFoldDB" id="A0A6A6LK87"/>
<name>A0A6A6LK87_HEVBR</name>
<proteinExistence type="predicted"/>
<dbReference type="Pfam" id="PF09743">
    <property type="entry name" value="E3_UFM1_ligase"/>
    <property type="match status" value="1"/>
</dbReference>
<dbReference type="GO" id="GO:0005789">
    <property type="term" value="C:endoplasmic reticulum membrane"/>
    <property type="evidence" value="ECO:0007669"/>
    <property type="project" value="TreeGrafter"/>
</dbReference>
<evidence type="ECO:0000313" key="2">
    <source>
        <dbReference type="EMBL" id="KAF2300446.1"/>
    </source>
</evidence>
<sequence>MDAELLELQRQFEFAQQAKSSIRLSDRNVVELVQKLQELHIIDFDLLHTVSGKEYITPEQLRHEMAAEINKSGRVSLIDLADVTGVDLYHVEKQAQQVVSENPGLMLIQGEIISESYWDNVAEEINERLQECSQIALAELATQLNVGSEFVASMLEARLGTLVKGRLEGGQLYTPAYVARVSAMVRGAARGITVPTNLSVLWGTLQQLLHEMDGASGVAVESSFFQSIFNGLVKEGEVLGSLRAGVHWTPTVFATAQKECVDSFFSQNSFISYDTLNKLGISQPVQFLLSRYPEGLPMITAFAHPSLIEMLDSAVEDAIERVAGKGDG</sequence>
<protein>
    <recommendedName>
        <fullName evidence="1">E3 UFM1-protein ligase 1-like N-terminal domain-containing protein</fullName>
    </recommendedName>
</protein>
<comment type="caution">
    <text evidence="2">The sequence shown here is derived from an EMBL/GenBank/DDBJ whole genome shotgun (WGS) entry which is preliminary data.</text>
</comment>
<dbReference type="GO" id="GO:0061666">
    <property type="term" value="F:UFM1 ligase activity"/>
    <property type="evidence" value="ECO:0007669"/>
    <property type="project" value="InterPro"/>
</dbReference>
<dbReference type="Proteomes" id="UP000467840">
    <property type="component" value="Chromosome 4"/>
</dbReference>
<gene>
    <name evidence="2" type="ORF">GH714_013410</name>
</gene>
<dbReference type="EMBL" id="JAAGAX010000010">
    <property type="protein sequence ID" value="KAF2300446.1"/>
    <property type="molecule type" value="Genomic_DNA"/>
</dbReference>
<reference evidence="2 3" key="1">
    <citation type="journal article" date="2020" name="Mol. Plant">
        <title>The Chromosome-Based Rubber Tree Genome Provides New Insights into Spurge Genome Evolution and Rubber Biosynthesis.</title>
        <authorList>
            <person name="Liu J."/>
            <person name="Shi C."/>
            <person name="Shi C.C."/>
            <person name="Li W."/>
            <person name="Zhang Q.J."/>
            <person name="Zhang Y."/>
            <person name="Li K."/>
            <person name="Lu H.F."/>
            <person name="Shi C."/>
            <person name="Zhu S.T."/>
            <person name="Xiao Z.Y."/>
            <person name="Nan H."/>
            <person name="Yue Y."/>
            <person name="Zhu X.G."/>
            <person name="Wu Y."/>
            <person name="Hong X.N."/>
            <person name="Fan G.Y."/>
            <person name="Tong Y."/>
            <person name="Zhang D."/>
            <person name="Mao C.L."/>
            <person name="Liu Y.L."/>
            <person name="Hao S.J."/>
            <person name="Liu W.Q."/>
            <person name="Lv M.Q."/>
            <person name="Zhang H.B."/>
            <person name="Liu Y."/>
            <person name="Hu-Tang G.R."/>
            <person name="Wang J.P."/>
            <person name="Wang J.H."/>
            <person name="Sun Y.H."/>
            <person name="Ni S.B."/>
            <person name="Chen W.B."/>
            <person name="Zhang X.C."/>
            <person name="Jiao Y.N."/>
            <person name="Eichler E.E."/>
            <person name="Li G.H."/>
            <person name="Liu X."/>
            <person name="Gao L.Z."/>
        </authorList>
    </citation>
    <scope>NUCLEOTIDE SEQUENCE [LARGE SCALE GENOMIC DNA]</scope>
    <source>
        <strain evidence="3">cv. GT1</strain>
        <tissue evidence="2">Leaf</tissue>
    </source>
</reference>
<dbReference type="GO" id="GO:0034976">
    <property type="term" value="P:response to endoplasmic reticulum stress"/>
    <property type="evidence" value="ECO:0007669"/>
    <property type="project" value="TreeGrafter"/>
</dbReference>
<evidence type="ECO:0000259" key="1">
    <source>
        <dbReference type="Pfam" id="PF09743"/>
    </source>
</evidence>
<organism evidence="2 3">
    <name type="scientific">Hevea brasiliensis</name>
    <name type="common">Para rubber tree</name>
    <name type="synonym">Siphonia brasiliensis</name>
    <dbReference type="NCBI Taxonomy" id="3981"/>
    <lineage>
        <taxon>Eukaryota</taxon>
        <taxon>Viridiplantae</taxon>
        <taxon>Streptophyta</taxon>
        <taxon>Embryophyta</taxon>
        <taxon>Tracheophyta</taxon>
        <taxon>Spermatophyta</taxon>
        <taxon>Magnoliopsida</taxon>
        <taxon>eudicotyledons</taxon>
        <taxon>Gunneridae</taxon>
        <taxon>Pentapetalae</taxon>
        <taxon>rosids</taxon>
        <taxon>fabids</taxon>
        <taxon>Malpighiales</taxon>
        <taxon>Euphorbiaceae</taxon>
        <taxon>Crotonoideae</taxon>
        <taxon>Micrandreae</taxon>
        <taxon>Hevea</taxon>
    </lineage>
</organism>